<reference evidence="4" key="2">
    <citation type="submission" date="2012-03" db="EMBL/GenBank/DDBJ databases">
        <title>Complete genome sequence of Flavobacterium indicum GPTSA100-9T, isolated from warm spring water.</title>
        <authorList>
            <person name="Barbier P."/>
            <person name="Houel A."/>
            <person name="Loux V."/>
            <person name="Poulain J."/>
            <person name="Bernardet J.-F."/>
            <person name="Touchon M."/>
            <person name="Duchaud E."/>
        </authorList>
    </citation>
    <scope>NUCLEOTIDE SEQUENCE [LARGE SCALE GENOMIC DNA]</scope>
    <source>
        <strain evidence="4">DSM 17447 / CIP 109464 / GPTSA100-9</strain>
    </source>
</reference>
<accession>H8XPN3</accession>
<dbReference type="GO" id="GO:0008235">
    <property type="term" value="F:metalloexopeptidase activity"/>
    <property type="evidence" value="ECO:0007669"/>
    <property type="project" value="InterPro"/>
</dbReference>
<evidence type="ECO:0000259" key="2">
    <source>
        <dbReference type="Pfam" id="PF04389"/>
    </source>
</evidence>
<evidence type="ECO:0000256" key="1">
    <source>
        <dbReference type="SAM" id="SignalP"/>
    </source>
</evidence>
<dbReference type="KEGG" id="fin:KQS_10885"/>
<dbReference type="InterPro" id="IPR007484">
    <property type="entry name" value="Peptidase_M28"/>
</dbReference>
<feature type="signal peptide" evidence="1">
    <location>
        <begin position="1"/>
        <end position="21"/>
    </location>
</feature>
<dbReference type="Gene3D" id="3.40.630.10">
    <property type="entry name" value="Zn peptidases"/>
    <property type="match status" value="1"/>
</dbReference>
<keyword evidence="3" id="KW-0645">Protease</keyword>
<dbReference type="eggNOG" id="COG2234">
    <property type="taxonomic scope" value="Bacteria"/>
</dbReference>
<dbReference type="EMBL" id="HE774682">
    <property type="protein sequence ID" value="CCG54099.1"/>
    <property type="molecule type" value="Genomic_DNA"/>
</dbReference>
<dbReference type="GO" id="GO:0004177">
    <property type="term" value="F:aminopeptidase activity"/>
    <property type="evidence" value="ECO:0007669"/>
    <property type="project" value="UniProtKB-KW"/>
</dbReference>
<dbReference type="OrthoDB" id="9778250at2"/>
<dbReference type="InterPro" id="IPR018247">
    <property type="entry name" value="EF_Hand_1_Ca_BS"/>
</dbReference>
<dbReference type="GO" id="GO:0006508">
    <property type="term" value="P:proteolysis"/>
    <property type="evidence" value="ECO:0007669"/>
    <property type="project" value="InterPro"/>
</dbReference>
<dbReference type="SUPFAM" id="SSF53187">
    <property type="entry name" value="Zn-dependent exopeptidases"/>
    <property type="match status" value="1"/>
</dbReference>
<reference evidence="3 4" key="1">
    <citation type="journal article" date="2012" name="J. Bacteriol.">
        <title>Complete Genome Sequence of Flavobacterium indicum GPSTA100-9T, Isolated from Warm Spring Water.</title>
        <authorList>
            <person name="Barbier P."/>
            <person name="Houel A."/>
            <person name="Loux V."/>
            <person name="Poulain J."/>
            <person name="Bernardet J.F."/>
            <person name="Touchon M."/>
            <person name="Duchaud E."/>
        </authorList>
    </citation>
    <scope>NUCLEOTIDE SEQUENCE [LARGE SCALE GENOMIC DNA]</scope>
    <source>
        <strain evidence="4">DSM 17447 / CIP 109464 / GPTSA100-9</strain>
    </source>
</reference>
<dbReference type="PATRIC" id="fig|1094466.5.peg.2135"/>
<proteinExistence type="predicted"/>
<sequence>MKKVVLLFVVGSFLVSCSATKTKQTAKKTADVSKYVNSISETNLSKNLYVIASDEMEGRNTGEPGQKKAGQYIIDRYKELGILNPPGSVDYYQKVPSEFMKKGFAPKLNDSENIWAFIPGAEKPEEIVVISAHYDHIGMKNGEVYNGADDDGSGTVAVMEIAKAFQQAKKEGFPPKRSILFLHVTGEEHGLHGSRYYSENPLFPLSNTVVDINIDMIGRRDSINGHKENGKYVYVIGSDRLSSELHTINEEMNQKYVGLNLDYKYNDRKDPERIYFRSDHYNFAKKGVPAIFYFNGTHEDYHGANDTPDKIEYDLLAMRTKLAFSVAWEIANRENKIVVDKDGK</sequence>
<feature type="chain" id="PRO_5003616959" evidence="1">
    <location>
        <begin position="22"/>
        <end position="344"/>
    </location>
</feature>
<dbReference type="PANTHER" id="PTHR12147:SF26">
    <property type="entry name" value="PEPTIDASE M28 DOMAIN-CONTAINING PROTEIN"/>
    <property type="match status" value="1"/>
</dbReference>
<keyword evidence="3" id="KW-0378">Hydrolase</keyword>
<dbReference type="STRING" id="1094466.KQS_10885"/>
<dbReference type="AlphaFoldDB" id="H8XPN3"/>
<dbReference type="Proteomes" id="UP000007599">
    <property type="component" value="Chromosome I"/>
</dbReference>
<gene>
    <name evidence="3" type="ordered locus">KQS_10885</name>
</gene>
<dbReference type="RefSeq" id="WP_014389217.1">
    <property type="nucleotide sequence ID" value="NC_017025.1"/>
</dbReference>
<dbReference type="PROSITE" id="PS51257">
    <property type="entry name" value="PROKAR_LIPOPROTEIN"/>
    <property type="match status" value="1"/>
</dbReference>
<feature type="domain" description="Peptidase M28" evidence="2">
    <location>
        <begin position="113"/>
        <end position="323"/>
    </location>
</feature>
<dbReference type="InterPro" id="IPR045175">
    <property type="entry name" value="M28_fam"/>
</dbReference>
<keyword evidence="4" id="KW-1185">Reference proteome</keyword>
<protein>
    <submittedName>
        <fullName evidence="3">Probable M28 family aminopeptidase</fullName>
    </submittedName>
</protein>
<evidence type="ECO:0000313" key="4">
    <source>
        <dbReference type="Proteomes" id="UP000007599"/>
    </source>
</evidence>
<keyword evidence="3" id="KW-0031">Aminopeptidase</keyword>
<keyword evidence="1" id="KW-0732">Signal</keyword>
<dbReference type="HOGENOM" id="CLU_019932_0_0_10"/>
<dbReference type="CDD" id="cd05660">
    <property type="entry name" value="M28_like_PA"/>
    <property type="match status" value="1"/>
</dbReference>
<name>H8XPN3_FLAIG</name>
<dbReference type="PROSITE" id="PS00018">
    <property type="entry name" value="EF_HAND_1"/>
    <property type="match status" value="1"/>
</dbReference>
<organism evidence="3 4">
    <name type="scientific">Flavobacterium indicum (strain DSM 17447 / CIP 109464 / GPTSA100-9)</name>
    <dbReference type="NCBI Taxonomy" id="1094466"/>
    <lineage>
        <taxon>Bacteria</taxon>
        <taxon>Pseudomonadati</taxon>
        <taxon>Bacteroidota</taxon>
        <taxon>Flavobacteriia</taxon>
        <taxon>Flavobacteriales</taxon>
        <taxon>Flavobacteriaceae</taxon>
        <taxon>Flavobacterium</taxon>
    </lineage>
</organism>
<evidence type="ECO:0000313" key="3">
    <source>
        <dbReference type="EMBL" id="CCG54099.1"/>
    </source>
</evidence>
<dbReference type="PANTHER" id="PTHR12147">
    <property type="entry name" value="METALLOPEPTIDASE M28 FAMILY MEMBER"/>
    <property type="match status" value="1"/>
</dbReference>
<dbReference type="Pfam" id="PF04389">
    <property type="entry name" value="Peptidase_M28"/>
    <property type="match status" value="1"/>
</dbReference>